<name>A0ABN8EFT2_9GAMM</name>
<gene>
    <name evidence="1" type="ORF">SIN8267_01376</name>
</gene>
<evidence type="ECO:0000313" key="2">
    <source>
        <dbReference type="Proteomes" id="UP000838100"/>
    </source>
</evidence>
<organism evidence="1 2">
    <name type="scientific">Sinobacterium norvegicum</name>
    <dbReference type="NCBI Taxonomy" id="1641715"/>
    <lineage>
        <taxon>Bacteria</taxon>
        <taxon>Pseudomonadati</taxon>
        <taxon>Pseudomonadota</taxon>
        <taxon>Gammaproteobacteria</taxon>
        <taxon>Cellvibrionales</taxon>
        <taxon>Spongiibacteraceae</taxon>
        <taxon>Sinobacterium</taxon>
    </lineage>
</organism>
<reference evidence="1" key="1">
    <citation type="submission" date="2021-12" db="EMBL/GenBank/DDBJ databases">
        <authorList>
            <person name="Rodrigo-Torres L."/>
            <person name="Arahal R. D."/>
            <person name="Lucena T."/>
        </authorList>
    </citation>
    <scope>NUCLEOTIDE SEQUENCE</scope>
    <source>
        <strain evidence="1">CECT 8267</strain>
    </source>
</reference>
<proteinExistence type="predicted"/>
<keyword evidence="2" id="KW-1185">Reference proteome</keyword>
<dbReference type="EMBL" id="CAKLPX010000001">
    <property type="protein sequence ID" value="CAH0991274.1"/>
    <property type="molecule type" value="Genomic_DNA"/>
</dbReference>
<evidence type="ECO:0000313" key="1">
    <source>
        <dbReference type="EMBL" id="CAH0991274.1"/>
    </source>
</evidence>
<comment type="caution">
    <text evidence="1">The sequence shown here is derived from an EMBL/GenBank/DDBJ whole genome shotgun (WGS) entry which is preliminary data.</text>
</comment>
<sequence length="76" mass="8646">MNLPQLRTLYEIGRLSDVVVFHSDADHQWHLDCHDLWGHTLHVTTPKGDNCHFTSSDKAMMAAKSIGFSRVVVQRS</sequence>
<dbReference type="Proteomes" id="UP000838100">
    <property type="component" value="Unassembled WGS sequence"/>
</dbReference>
<protein>
    <submittedName>
        <fullName evidence="1">Uncharacterized protein</fullName>
    </submittedName>
</protein>
<dbReference type="RefSeq" id="WP_237443929.1">
    <property type="nucleotide sequence ID" value="NZ_CAKLPX010000001.1"/>
</dbReference>
<accession>A0ABN8EFT2</accession>